<dbReference type="InterPro" id="IPR014001">
    <property type="entry name" value="Helicase_ATP-bd"/>
</dbReference>
<reference evidence="4" key="1">
    <citation type="submission" date="2021-09" db="EMBL/GenBank/DDBJ databases">
        <title>Complete genome sequence and metabolic characterization of Streptomyces tanashiensis DSM 731 the producer of antibacterial Kalafungin and diverse secondary metabolites.</title>
        <authorList>
            <person name="Abbasi M.N."/>
            <person name="Anwar M.N."/>
            <person name="Alam K."/>
            <person name="Shoaib M."/>
            <person name="Lin Z."/>
            <person name="Hayat M."/>
            <person name="Ali M.I."/>
            <person name="Malik H.M.T."/>
            <person name="Ahmed I."/>
            <person name="Li A."/>
            <person name="Hailong Wang H."/>
            <person name="Zhang Y."/>
        </authorList>
    </citation>
    <scope>NUCLEOTIDE SEQUENCE</scope>
    <source>
        <strain evidence="4">Kala</strain>
    </source>
</reference>
<dbReference type="InterPro" id="IPR011335">
    <property type="entry name" value="Restrct_endonuc-II-like"/>
</dbReference>
<evidence type="ECO:0000259" key="3">
    <source>
        <dbReference type="PROSITE" id="PS51192"/>
    </source>
</evidence>
<dbReference type="InterPro" id="IPR027417">
    <property type="entry name" value="P-loop_NTPase"/>
</dbReference>
<sequence>MTTVHDVLKMIRETSKDNHERGTRFEQLMVKFLRTDPQWNEQFSQVWLWADWPGTTTNKKDTGIDLVAQDRETGGLCAIQCKFYEPTHTVQKPDIDSFLAASGKGGFTRRMIISTTEKWGPNAEDTMAGQQPPVTRLGLSDIAASPIAWYLPPQPGVTFEVDLKLHKKKTPLPHQREAITDVFAGFAENDRGKLIMACGTGKTFTSLKIAERLQNERAQAGQGEHTTVLFLVPSIALLSQTLREWSSETQVTLRPFAVCSDVKVGKQQAANDTQDMATHDLALPATTDPDKLIKQIASVEAGPGLTVVFSTYQSIDTIAAAQKKGLGRFDLVLCDEAHRTTGVTIAGADESAFVRVHDDSYLGSDRRLYMTATPRIYNEDTQQQAKDSSAAVASMDSEELYGPEFHRLGFGKAVEEGLLADYKVLILTVDEGVVAKTLQQGFAGGGSELNLDDAAKIIGCWNAMAKRTGTFADGEGFGQDEAPMKRAVAFCRSIADSEAIADNFNAIVDAYDEGDDEVLHCEVEHVDGTFNTLRRNQRLDWLKQDPGPANARILSNARCLSEGVDVPSLDAVLFLHPRNSVVDVVQSVGRVMRRAKDKSYGYIILPVAVPAGMPPAQALANNDRFRTVWQVLQALRSHDERFNATVNQISLNQQAPQNIGIGHVAAGDDAIGDQDGSTTSAEAQSAQQQEAQGAQYIQEALLKLEDWREAIYARIVDKVGKRQYWELWAKDVAAIAQAHVTRIKAALELSDKRAAFEEFLDELRATINPGVSEPDAIDMLAQHIVTKPVFDALFSSYAFTEHNPVSQAMQKMLDVLDDQGLETENKTLEDFYNSVRVRAKGIDNHAGRQQVIVELYDKFFKTALPKTAAALGIVYTPVEVVDFIVRSTEQALNKHFGRSLTDEGVHVIDPFVGTGTFPVRLLQSGLIKPDDLLRKYTSELHANEIVLLAYYIAAVNIEAAYHELADVEADYQPFEGIVLTDTFQLAEGGAAKLDGMDVLEGNSERAKKQKSQPITVVIGNPPYSVGQDSVNDNNQNLKYEALDGRIAETYVAKSAVGNKNKLYDSYIRAIRWASDRLQDDGIVAFVSNGGYIDGTSADGLRKSLTEEFDAIYCYNLRGNQRTAGEQSKREGGKIFGSGSRSTVAILLLVKGGKATGANSGCTLRYRDIGDCLSREDKLRTLSSQGLDTVEWQELSPNADGDWINQRSEDYAAFQASSDKNKSLANQVVFSLYSNGLNSGRDAWVYNFSSDRVRTNMESMIDFYNAQSEAFQSHCKSIGSAPTAKDAEQWIDTDPKKISWNRADKARISRGTKYEFRSGAARISLYRPFTKAWVYFDKPLIHESAQLPACFPTDDQPNFGIYNVGNGSAVPFSVLMSDVIPDVHVTGAGSGGYFFPRYTYRELGQGDDLFASMETEAGGGFERVDNVTDATLAAYRETYSDPDITSDDIFFYTYALLHSPAYREQFAADLKKSLPRIPKVQDFHGFAAAGRALSELHLGYEQVAPYAGIVEQVSGATSATPPSELFRVGKKMKFLRVKGQVDRTAIVYNPRVTLTNIPEEAYRYQLGARSAIEWIIDRYWVKTDKDSGIVNDPNDWSDDPRYIIDLLKRIVTVSLKTMKIVDALPPLDIIE</sequence>
<accession>A0ABY6R1A7</accession>
<dbReference type="PRINTS" id="PR00507">
    <property type="entry name" value="N12N6MTFRASE"/>
</dbReference>
<dbReference type="Gene3D" id="3.40.50.300">
    <property type="entry name" value="P-loop containing nucleotide triphosphate hydrolases"/>
    <property type="match status" value="2"/>
</dbReference>
<dbReference type="GO" id="GO:0004386">
    <property type="term" value="F:helicase activity"/>
    <property type="evidence" value="ECO:0007669"/>
    <property type="project" value="UniProtKB-KW"/>
</dbReference>
<evidence type="ECO:0000313" key="5">
    <source>
        <dbReference type="Proteomes" id="UP001164506"/>
    </source>
</evidence>
<dbReference type="Pfam" id="PF04851">
    <property type="entry name" value="ResIII"/>
    <property type="match status" value="1"/>
</dbReference>
<dbReference type="InterPro" id="IPR039442">
    <property type="entry name" value="Mrr-like_dom"/>
</dbReference>
<evidence type="ECO:0000256" key="2">
    <source>
        <dbReference type="SAM" id="MobiDB-lite"/>
    </source>
</evidence>
<keyword evidence="4" id="KW-0378">Hydrolase</keyword>
<evidence type="ECO:0000313" key="4">
    <source>
        <dbReference type="EMBL" id="UZX22749.1"/>
    </source>
</evidence>
<dbReference type="InterPro" id="IPR050742">
    <property type="entry name" value="Helicase_Restrict-Modif_Enz"/>
</dbReference>
<dbReference type="EMBL" id="CP084204">
    <property type="protein sequence ID" value="UZX22749.1"/>
    <property type="molecule type" value="Genomic_DNA"/>
</dbReference>
<dbReference type="InterPro" id="IPR053980">
    <property type="entry name" value="ISP_coupler"/>
</dbReference>
<dbReference type="SUPFAM" id="SSF52540">
    <property type="entry name" value="P-loop containing nucleoside triphosphate hydrolases"/>
    <property type="match status" value="1"/>
</dbReference>
<dbReference type="InterPro" id="IPR041635">
    <property type="entry name" value="Type_ISP_LLaBIII_C"/>
</dbReference>
<dbReference type="PANTHER" id="PTHR47396">
    <property type="entry name" value="TYPE I RESTRICTION ENZYME ECOKI R PROTEIN"/>
    <property type="match status" value="1"/>
</dbReference>
<dbReference type="PANTHER" id="PTHR47396:SF1">
    <property type="entry name" value="ATP-DEPENDENT HELICASE IRC3-RELATED"/>
    <property type="match status" value="1"/>
</dbReference>
<dbReference type="InterPro" id="IPR011856">
    <property type="entry name" value="tRNA_endonuc-like_dom_sf"/>
</dbReference>
<dbReference type="SMART" id="SM00487">
    <property type="entry name" value="DEXDc"/>
    <property type="match status" value="1"/>
</dbReference>
<keyword evidence="4" id="KW-0347">Helicase</keyword>
<gene>
    <name evidence="4" type="ORF">LDH80_19355</name>
</gene>
<dbReference type="Pfam" id="PF02384">
    <property type="entry name" value="N6_Mtase"/>
    <property type="match status" value="1"/>
</dbReference>
<dbReference type="SMART" id="SM00490">
    <property type="entry name" value="HELICc"/>
    <property type="match status" value="1"/>
</dbReference>
<dbReference type="InterPro" id="IPR029063">
    <property type="entry name" value="SAM-dependent_MTases_sf"/>
</dbReference>
<dbReference type="SUPFAM" id="SSF52980">
    <property type="entry name" value="Restriction endonuclease-like"/>
    <property type="match status" value="1"/>
</dbReference>
<dbReference type="Pfam" id="PF22240">
    <property type="entry name" value="ISP_coupler"/>
    <property type="match status" value="1"/>
</dbReference>
<dbReference type="Gene3D" id="3.40.50.150">
    <property type="entry name" value="Vaccinia Virus protein VP39"/>
    <property type="match status" value="1"/>
</dbReference>
<dbReference type="Pfam" id="PF18135">
    <property type="entry name" value="Type_ISP_C"/>
    <property type="match status" value="1"/>
</dbReference>
<dbReference type="InterPro" id="IPR006935">
    <property type="entry name" value="Helicase/UvrB_N"/>
</dbReference>
<feature type="domain" description="Helicase ATP-binding" evidence="3">
    <location>
        <begin position="183"/>
        <end position="392"/>
    </location>
</feature>
<dbReference type="InterPro" id="IPR002052">
    <property type="entry name" value="DNA_methylase_N6_adenine_CS"/>
</dbReference>
<evidence type="ECO:0000256" key="1">
    <source>
        <dbReference type="ARBA" id="ARBA00022747"/>
    </source>
</evidence>
<dbReference type="CDD" id="cd18785">
    <property type="entry name" value="SF2_C"/>
    <property type="match status" value="1"/>
</dbReference>
<dbReference type="CDD" id="cd22333">
    <property type="entry name" value="LlaBIII_nuclease-like"/>
    <property type="match status" value="1"/>
</dbReference>
<name>A0ABY6R1A7_9ACTN</name>
<dbReference type="RefSeq" id="WP_267259095.1">
    <property type="nucleotide sequence ID" value="NZ_CP084204.1"/>
</dbReference>
<dbReference type="Pfam" id="PF00271">
    <property type="entry name" value="Helicase_C"/>
    <property type="match status" value="1"/>
</dbReference>
<dbReference type="SUPFAM" id="SSF53335">
    <property type="entry name" value="S-adenosyl-L-methionine-dependent methyltransferases"/>
    <property type="match status" value="1"/>
</dbReference>
<keyword evidence="5" id="KW-1185">Reference proteome</keyword>
<proteinExistence type="predicted"/>
<dbReference type="GeneID" id="95601640"/>
<feature type="region of interest" description="Disordered" evidence="2">
    <location>
        <begin position="670"/>
        <end position="689"/>
    </location>
</feature>
<keyword evidence="1" id="KW-0680">Restriction system</keyword>
<protein>
    <submittedName>
        <fullName evidence="4">DEAD/DEAH box helicase family protein</fullName>
    </submittedName>
</protein>
<dbReference type="InterPro" id="IPR003356">
    <property type="entry name" value="DNA_methylase_A-5"/>
</dbReference>
<dbReference type="PROSITE" id="PS00092">
    <property type="entry name" value="N6_MTASE"/>
    <property type="match status" value="1"/>
</dbReference>
<keyword evidence="4" id="KW-0067">ATP-binding</keyword>
<dbReference type="PROSITE" id="PS51192">
    <property type="entry name" value="HELICASE_ATP_BIND_1"/>
    <property type="match status" value="1"/>
</dbReference>
<organism evidence="4 5">
    <name type="scientific">Streptomyces tanashiensis</name>
    <dbReference type="NCBI Taxonomy" id="67367"/>
    <lineage>
        <taxon>Bacteria</taxon>
        <taxon>Bacillati</taxon>
        <taxon>Actinomycetota</taxon>
        <taxon>Actinomycetes</taxon>
        <taxon>Kitasatosporales</taxon>
        <taxon>Streptomycetaceae</taxon>
        <taxon>Streptomyces</taxon>
    </lineage>
</organism>
<dbReference type="InterPro" id="IPR001650">
    <property type="entry name" value="Helicase_C-like"/>
</dbReference>
<dbReference type="Proteomes" id="UP001164506">
    <property type="component" value="Chromosome"/>
</dbReference>
<dbReference type="Gene3D" id="3.40.1350.10">
    <property type="match status" value="1"/>
</dbReference>
<dbReference type="Pfam" id="PF13156">
    <property type="entry name" value="Mrr_cat_2"/>
    <property type="match status" value="1"/>
</dbReference>
<keyword evidence="4" id="KW-0547">Nucleotide-binding</keyword>